<dbReference type="OrthoDB" id="5296079at2"/>
<evidence type="ECO:0000313" key="1">
    <source>
        <dbReference type="EMBL" id="PSN08425.1"/>
    </source>
</evidence>
<evidence type="ECO:0000313" key="2">
    <source>
        <dbReference type="Proteomes" id="UP000240212"/>
    </source>
</evidence>
<sequence>MRINVVGTSGSGKSTFARRLADTLGVPYIELDRLYWRANWQGTPDAAFMTRIAETLRAAPDGWVLDGNYNRTREVKWREVDTIIWLDYGFGRTLYQAVKRAIARAVSQQELWPGTGNRESLRQSFFSRESIVWWTIKTWRSNRRRYQADMTNPLFSHLHFVRLRSPAEARNYLRSLTSPAGCSTLKQ</sequence>
<dbReference type="SUPFAM" id="SSF52540">
    <property type="entry name" value="P-loop containing nucleoside triphosphate hydrolases"/>
    <property type="match status" value="1"/>
</dbReference>
<dbReference type="AlphaFoldDB" id="A0A2P8VLJ3"/>
<dbReference type="EMBL" id="PYEP01000003">
    <property type="protein sequence ID" value="PSN08425.1"/>
    <property type="molecule type" value="Genomic_DNA"/>
</dbReference>
<dbReference type="Proteomes" id="UP000240212">
    <property type="component" value="Unassembled WGS sequence"/>
</dbReference>
<dbReference type="STRING" id="1388748.GCA_000463155_02889"/>
<proteinExistence type="predicted"/>
<dbReference type="PANTHER" id="PTHR37816">
    <property type="entry name" value="YALI0E33011P"/>
    <property type="match status" value="1"/>
</dbReference>
<keyword evidence="2" id="KW-1185">Reference proteome</keyword>
<dbReference type="PANTHER" id="PTHR37816:SF1">
    <property type="entry name" value="TOXIN"/>
    <property type="match status" value="1"/>
</dbReference>
<comment type="caution">
    <text evidence="1">The sequence shown here is derived from an EMBL/GenBank/DDBJ whole genome shotgun (WGS) entry which is preliminary data.</text>
</comment>
<dbReference type="Gene3D" id="3.40.50.300">
    <property type="entry name" value="P-loop containing nucleotide triphosphate hydrolases"/>
    <property type="match status" value="1"/>
</dbReference>
<gene>
    <name evidence="1" type="ORF">C7G83_09675</name>
</gene>
<reference evidence="1 2" key="1">
    <citation type="submission" date="2018-03" db="EMBL/GenBank/DDBJ databases">
        <title>Draft genome sequence of the first documented clinical Siccibacter turicensis isolate in Austria.</title>
        <authorList>
            <person name="Lepuschitz S."/>
            <person name="Pekard-Amenitsch S."/>
            <person name="Haunold R."/>
            <person name="Schill S."/>
            <person name="Mach R."/>
            <person name="Allerberger F."/>
            <person name="Ruppitsch W."/>
            <person name="Forsythe S.J."/>
        </authorList>
    </citation>
    <scope>NUCLEOTIDE SEQUENCE [LARGE SCALE GENOMIC DNA]</scope>
    <source>
        <strain evidence="1 2">6100069499-17</strain>
    </source>
</reference>
<dbReference type="InterPro" id="IPR027417">
    <property type="entry name" value="P-loop_NTPase"/>
</dbReference>
<keyword evidence="1" id="KW-0808">Transferase</keyword>
<organism evidence="1 2">
    <name type="scientific">Siccibacter turicensis</name>
    <dbReference type="NCBI Taxonomy" id="357233"/>
    <lineage>
        <taxon>Bacteria</taxon>
        <taxon>Pseudomonadati</taxon>
        <taxon>Pseudomonadota</taxon>
        <taxon>Gammaproteobacteria</taxon>
        <taxon>Enterobacterales</taxon>
        <taxon>Enterobacteriaceae</taxon>
        <taxon>Siccibacter</taxon>
    </lineage>
</organism>
<name>A0A2P8VLJ3_9ENTR</name>
<accession>A0A2P8VLJ3</accession>
<protein>
    <submittedName>
        <fullName evidence="1">Adenylate kinase</fullName>
    </submittedName>
</protein>
<dbReference type="RefSeq" id="WP_106877062.1">
    <property type="nucleotide sequence ID" value="NZ_PYEP01000003.1"/>
</dbReference>
<keyword evidence="1" id="KW-0418">Kinase</keyword>
<dbReference type="InterPro" id="IPR052922">
    <property type="entry name" value="Cytidylate_Kinase-2"/>
</dbReference>
<dbReference type="GO" id="GO:0016301">
    <property type="term" value="F:kinase activity"/>
    <property type="evidence" value="ECO:0007669"/>
    <property type="project" value="UniProtKB-KW"/>
</dbReference>